<comment type="caution">
    <text evidence="1">The sequence shown here is derived from an EMBL/GenBank/DDBJ whole genome shotgun (WGS) entry which is preliminary data.</text>
</comment>
<evidence type="ECO:0000313" key="2">
    <source>
        <dbReference type="Proteomes" id="UP000821865"/>
    </source>
</evidence>
<organism evidence="1 2">
    <name type="scientific">Dermacentor silvarum</name>
    <name type="common">Tick</name>
    <dbReference type="NCBI Taxonomy" id="543639"/>
    <lineage>
        <taxon>Eukaryota</taxon>
        <taxon>Metazoa</taxon>
        <taxon>Ecdysozoa</taxon>
        <taxon>Arthropoda</taxon>
        <taxon>Chelicerata</taxon>
        <taxon>Arachnida</taxon>
        <taxon>Acari</taxon>
        <taxon>Parasitiformes</taxon>
        <taxon>Ixodida</taxon>
        <taxon>Ixodoidea</taxon>
        <taxon>Ixodidae</taxon>
        <taxon>Rhipicephalinae</taxon>
        <taxon>Dermacentor</taxon>
    </lineage>
</organism>
<gene>
    <name evidence="1" type="ORF">HPB49_018102</name>
</gene>
<keyword evidence="2" id="KW-1185">Reference proteome</keyword>
<accession>A0ACB8D723</accession>
<evidence type="ECO:0000313" key="1">
    <source>
        <dbReference type="EMBL" id="KAH7960242.1"/>
    </source>
</evidence>
<proteinExistence type="predicted"/>
<dbReference type="Proteomes" id="UP000821865">
    <property type="component" value="Chromosome 3"/>
</dbReference>
<protein>
    <submittedName>
        <fullName evidence="1">Uncharacterized protein</fullName>
    </submittedName>
</protein>
<dbReference type="EMBL" id="CM023472">
    <property type="protein sequence ID" value="KAH7960242.1"/>
    <property type="molecule type" value="Genomic_DNA"/>
</dbReference>
<reference evidence="1" key="1">
    <citation type="submission" date="2020-05" db="EMBL/GenBank/DDBJ databases">
        <title>Large-scale comparative analyses of tick genomes elucidate their genetic diversity and vector capacities.</title>
        <authorList>
            <person name="Jia N."/>
            <person name="Wang J."/>
            <person name="Shi W."/>
            <person name="Du L."/>
            <person name="Sun Y."/>
            <person name="Zhan W."/>
            <person name="Jiang J."/>
            <person name="Wang Q."/>
            <person name="Zhang B."/>
            <person name="Ji P."/>
            <person name="Sakyi L.B."/>
            <person name="Cui X."/>
            <person name="Yuan T."/>
            <person name="Jiang B."/>
            <person name="Yang W."/>
            <person name="Lam T.T.-Y."/>
            <person name="Chang Q."/>
            <person name="Ding S."/>
            <person name="Wang X."/>
            <person name="Zhu J."/>
            <person name="Ruan X."/>
            <person name="Zhao L."/>
            <person name="Wei J."/>
            <person name="Que T."/>
            <person name="Du C."/>
            <person name="Cheng J."/>
            <person name="Dai P."/>
            <person name="Han X."/>
            <person name="Huang E."/>
            <person name="Gao Y."/>
            <person name="Liu J."/>
            <person name="Shao H."/>
            <person name="Ye R."/>
            <person name="Li L."/>
            <person name="Wei W."/>
            <person name="Wang X."/>
            <person name="Wang C."/>
            <person name="Yang T."/>
            <person name="Huo Q."/>
            <person name="Li W."/>
            <person name="Guo W."/>
            <person name="Chen H."/>
            <person name="Zhou L."/>
            <person name="Ni X."/>
            <person name="Tian J."/>
            <person name="Zhou Y."/>
            <person name="Sheng Y."/>
            <person name="Liu T."/>
            <person name="Pan Y."/>
            <person name="Xia L."/>
            <person name="Li J."/>
            <person name="Zhao F."/>
            <person name="Cao W."/>
        </authorList>
    </citation>
    <scope>NUCLEOTIDE SEQUENCE</scope>
    <source>
        <strain evidence="1">Dsil-2018</strain>
    </source>
</reference>
<sequence length="139" mass="15077">MLNTQFTCSASAKAFEERNGCLDTTQRNVGGNTKNNQSATGKIISVFPEIPAVEVAYAAYRHSLDDGAEKVPRVIPGGLSGDQVFFMTLCYMTCTLPGAVGPHTVDCNKAVRSSEAFSRAFRCPLGSPMNPRRRCTFFT</sequence>
<name>A0ACB8D723_DERSI</name>